<dbReference type="AlphaFoldDB" id="A0A329UDN9"/>
<gene>
    <name evidence="2" type="ORF">C4N22_05395</name>
</gene>
<feature type="transmembrane region" description="Helical" evidence="1">
    <location>
        <begin position="16"/>
        <end position="34"/>
    </location>
</feature>
<accession>A0A329UDN9</accession>
<comment type="caution">
    <text evidence="2">The sequence shown here is derived from an EMBL/GenBank/DDBJ whole genome shotgun (WGS) entry which is preliminary data.</text>
</comment>
<keyword evidence="1" id="KW-1133">Transmembrane helix</keyword>
<organism evidence="2 3">
    <name type="scientific">Faecalibacterium prausnitzii</name>
    <dbReference type="NCBI Taxonomy" id="853"/>
    <lineage>
        <taxon>Bacteria</taxon>
        <taxon>Bacillati</taxon>
        <taxon>Bacillota</taxon>
        <taxon>Clostridia</taxon>
        <taxon>Eubacteriales</taxon>
        <taxon>Oscillospiraceae</taxon>
        <taxon>Faecalibacterium</taxon>
    </lineage>
</organism>
<feature type="transmembrane region" description="Helical" evidence="1">
    <location>
        <begin position="40"/>
        <end position="67"/>
    </location>
</feature>
<dbReference type="EMBL" id="PRLE01000002">
    <property type="protein sequence ID" value="RAW60331.1"/>
    <property type="molecule type" value="Genomic_DNA"/>
</dbReference>
<protein>
    <submittedName>
        <fullName evidence="2">Uncharacterized protein</fullName>
    </submittedName>
</protein>
<reference evidence="2 3" key="1">
    <citation type="submission" date="2018-02" db="EMBL/GenBank/DDBJ databases">
        <title>Complete genome sequencing of Faecalibacterium prausnitzii strains isolated from the human gut.</title>
        <authorList>
            <person name="Fitzgerald B.C."/>
            <person name="Shkoporov A.N."/>
            <person name="Ross P.R."/>
            <person name="Hill C."/>
        </authorList>
    </citation>
    <scope>NUCLEOTIDE SEQUENCE [LARGE SCALE GENOMIC DNA]</scope>
    <source>
        <strain evidence="2 3">APC923/61-1</strain>
    </source>
</reference>
<dbReference type="OrthoDB" id="9781752at2"/>
<keyword evidence="1" id="KW-0472">Membrane</keyword>
<dbReference type="RefSeq" id="WP_112148244.1">
    <property type="nucleotide sequence ID" value="NZ_PRLE01000002.1"/>
</dbReference>
<dbReference type="Proteomes" id="UP000250583">
    <property type="component" value="Unassembled WGS sequence"/>
</dbReference>
<proteinExistence type="predicted"/>
<sequence>MLRFKIIEGFIRRYKALFILTVLSVIIALVYVFTADLPEWFPFAGALFTLLDTLGLAIIANCIFCYFQIYLPECREHERVKPTVSFSVSKILTLIGDPYERMYRQKTGRELGFDEISEDELKKLLDGIDPKGDLGYKFIDANSKLISVPTYWIVNKHVEDARDEIELLISLFGKYLDAELISLLMEIHRCPYFALITKFQHSGVLDKLANIGPSEELVPVQQLYKRLKKYVGE</sequence>
<evidence type="ECO:0000313" key="3">
    <source>
        <dbReference type="Proteomes" id="UP000250583"/>
    </source>
</evidence>
<evidence type="ECO:0000313" key="2">
    <source>
        <dbReference type="EMBL" id="RAW60331.1"/>
    </source>
</evidence>
<name>A0A329UDN9_9FIRM</name>
<keyword evidence="1" id="KW-0812">Transmembrane</keyword>
<evidence type="ECO:0000256" key="1">
    <source>
        <dbReference type="SAM" id="Phobius"/>
    </source>
</evidence>